<protein>
    <recommendedName>
        <fullName evidence="1">non-specific serine/threonine protein kinase</fullName>
        <ecNumber evidence="1">2.7.11.1</ecNumber>
    </recommendedName>
</protein>
<dbReference type="Pfam" id="PF00069">
    <property type="entry name" value="Pkinase"/>
    <property type="match status" value="1"/>
</dbReference>
<dbReference type="Gene3D" id="1.10.510.10">
    <property type="entry name" value="Transferase(Phosphotransferase) domain 1"/>
    <property type="match status" value="1"/>
</dbReference>
<dbReference type="InterPro" id="IPR000719">
    <property type="entry name" value="Prot_kinase_dom"/>
</dbReference>
<dbReference type="SUPFAM" id="SSF56112">
    <property type="entry name" value="Protein kinase-like (PK-like)"/>
    <property type="match status" value="1"/>
</dbReference>
<proteinExistence type="predicted"/>
<dbReference type="EC" id="2.7.11.1" evidence="1"/>
<dbReference type="GO" id="GO:0005524">
    <property type="term" value="F:ATP binding"/>
    <property type="evidence" value="ECO:0007669"/>
    <property type="project" value="UniProtKB-KW"/>
</dbReference>
<evidence type="ECO:0000256" key="5">
    <source>
        <dbReference type="ARBA" id="ARBA00022840"/>
    </source>
</evidence>
<accession>A0AAE8VU56</accession>
<dbReference type="PANTHER" id="PTHR43671">
    <property type="entry name" value="SERINE/THREONINE-PROTEIN KINASE NEK"/>
    <property type="match status" value="1"/>
</dbReference>
<dbReference type="EMBL" id="SPAZ01000352">
    <property type="protein sequence ID" value="TQE16649.1"/>
    <property type="molecule type" value="Genomic_DNA"/>
</dbReference>
<sequence>MSASGEDISHAQHHRRAGGQHVPGRPDPSRTRRGPALRPYGTAGRPASGHSARGRLPGGRGDHGHRRLLDAQQSEPRADVRRREPGGRRRAHQGGARPARRPGAVRVLARGAARRERAAELRRLGPAPRLPGPRRSMRRRAHRVRVPAGPRQTVLPGPGRPVCPTSARRTARRARHRRRAGRDAASRLAVGLPDIGAVEHRLSRRQAAPQAGPGSRPARRRTPPQRQEGAPGLPGPPLRPRPRVRPGPAEVRPGPAEGRCRPMSTEDREESYAVPVPKGYRVGVWEVREPIASGAFGSVYAARCAEPVEGLPAEAALKFQPTGTRTPRQLRHLQELTERETELLRRLRRPRLIRMYETLTVDDPSDPLLDGASVLVLERAEGSLDQLIDRLTGRARGQRAIALPGGPSLLAQICEGVAHLHHAGWVHGDLKPANVLLMADGSVRLADFNLAAELNGTHAYSPAFTTPDYTPPELLWAEVGEHGHRTRPTADIWAFGVLAHLVLTGGPPFPGATPAARRDAVLRYASGREELRLSPELPDDWRQIVTDCLAPTHADRAPHTATSLLRRVETAAGAARSPRLPRLRPRRGPHPALLGGLAAVTVVSLAAAGLLALREPAPQGYARCDRGDVCFFTEPGGQGEMCPWYDYDVDWLDDFIPCDWAKDTRPRSAFNNGYDGDTEFVVVELFAGTDYRDPTGCIPANTKVDFPDDGLLVRSHKWAPAC</sequence>
<name>A0AAE8VU56_9ACTN</name>
<feature type="transmembrane region" description="Helical" evidence="7">
    <location>
        <begin position="592"/>
        <end position="613"/>
    </location>
</feature>
<evidence type="ECO:0000259" key="8">
    <source>
        <dbReference type="PROSITE" id="PS50011"/>
    </source>
</evidence>
<feature type="region of interest" description="Disordered" evidence="6">
    <location>
        <begin position="1"/>
        <end position="188"/>
    </location>
</feature>
<dbReference type="GO" id="GO:0004674">
    <property type="term" value="F:protein serine/threonine kinase activity"/>
    <property type="evidence" value="ECO:0007669"/>
    <property type="project" value="UniProtKB-EC"/>
</dbReference>
<evidence type="ECO:0000256" key="4">
    <source>
        <dbReference type="ARBA" id="ARBA00022777"/>
    </source>
</evidence>
<keyword evidence="5" id="KW-0067">ATP-binding</keyword>
<dbReference type="PANTHER" id="PTHR43671:SF13">
    <property type="entry name" value="SERINE_THREONINE-PROTEIN KINASE NEK2"/>
    <property type="match status" value="1"/>
</dbReference>
<evidence type="ECO:0000313" key="10">
    <source>
        <dbReference type="Proteomes" id="UP000318720"/>
    </source>
</evidence>
<dbReference type="AlphaFoldDB" id="A0AAE8VU56"/>
<keyword evidence="7" id="KW-0472">Membrane</keyword>
<dbReference type="InterPro" id="IPR011009">
    <property type="entry name" value="Kinase-like_dom_sf"/>
</dbReference>
<keyword evidence="2" id="KW-0808">Transferase</keyword>
<feature type="compositionally biased region" description="Basic residues" evidence="6">
    <location>
        <begin position="135"/>
        <end position="145"/>
    </location>
</feature>
<evidence type="ECO:0000256" key="2">
    <source>
        <dbReference type="ARBA" id="ARBA00022679"/>
    </source>
</evidence>
<comment type="caution">
    <text evidence="9">The sequence shown here is derived from an EMBL/GenBank/DDBJ whole genome shotgun (WGS) entry which is preliminary data.</text>
</comment>
<feature type="compositionally biased region" description="Basic and acidic residues" evidence="6">
    <location>
        <begin position="113"/>
        <end position="123"/>
    </location>
</feature>
<dbReference type="InterPro" id="IPR050660">
    <property type="entry name" value="NEK_Ser/Thr_kinase"/>
</dbReference>
<feature type="compositionally biased region" description="Basic residues" evidence="6">
    <location>
        <begin position="169"/>
        <end position="180"/>
    </location>
</feature>
<evidence type="ECO:0000313" key="9">
    <source>
        <dbReference type="EMBL" id="TQE16649.1"/>
    </source>
</evidence>
<keyword evidence="4 9" id="KW-0418">Kinase</keyword>
<dbReference type="Gene3D" id="3.30.200.20">
    <property type="entry name" value="Phosphorylase Kinase, domain 1"/>
    <property type="match status" value="1"/>
</dbReference>
<dbReference type="PROSITE" id="PS50011">
    <property type="entry name" value="PROTEIN_KINASE_DOM"/>
    <property type="match status" value="1"/>
</dbReference>
<dbReference type="Pfam" id="PF03995">
    <property type="entry name" value="Inhibitor_I36"/>
    <property type="match status" value="1"/>
</dbReference>
<keyword evidence="3" id="KW-0547">Nucleotide-binding</keyword>
<evidence type="ECO:0000256" key="7">
    <source>
        <dbReference type="SAM" id="Phobius"/>
    </source>
</evidence>
<feature type="compositionally biased region" description="Low complexity" evidence="6">
    <location>
        <begin position="246"/>
        <end position="257"/>
    </location>
</feature>
<feature type="compositionally biased region" description="Basic and acidic residues" evidence="6">
    <location>
        <begin position="76"/>
        <end position="87"/>
    </location>
</feature>
<keyword evidence="7" id="KW-1133">Transmembrane helix</keyword>
<keyword evidence="7" id="KW-0812">Transmembrane</keyword>
<evidence type="ECO:0000256" key="3">
    <source>
        <dbReference type="ARBA" id="ARBA00022741"/>
    </source>
</evidence>
<feature type="domain" description="Protein kinase" evidence="8">
    <location>
        <begin position="285"/>
        <end position="593"/>
    </location>
</feature>
<feature type="compositionally biased region" description="Low complexity" evidence="6">
    <location>
        <begin position="93"/>
        <end position="111"/>
    </location>
</feature>
<organism evidence="9 10">
    <name type="scientific">Streptomyces ipomoeae</name>
    <dbReference type="NCBI Taxonomy" id="103232"/>
    <lineage>
        <taxon>Bacteria</taxon>
        <taxon>Bacillati</taxon>
        <taxon>Actinomycetota</taxon>
        <taxon>Actinomycetes</taxon>
        <taxon>Kitasatosporales</taxon>
        <taxon>Streptomycetaceae</taxon>
        <taxon>Streptomyces</taxon>
    </lineage>
</organism>
<gene>
    <name evidence="9" type="ORF">Sipo8835_43120</name>
</gene>
<reference evidence="9 10" key="1">
    <citation type="submission" date="2019-03" db="EMBL/GenBank/DDBJ databases">
        <title>Comparative genomic analyses of the sweetpotato soil rot pathogen, Streptomyces ipomoeae.</title>
        <authorList>
            <person name="Ruschel Soares N."/>
            <person name="Badger J.H."/>
            <person name="Huguet-Tapia J.C."/>
            <person name="Clark C.A."/>
            <person name="Pettis G.S."/>
        </authorList>
    </citation>
    <scope>NUCLEOTIDE SEQUENCE [LARGE SCALE GENOMIC DNA]</scope>
    <source>
        <strain evidence="9 10">88-35</strain>
    </source>
</reference>
<feature type="region of interest" description="Disordered" evidence="6">
    <location>
        <begin position="203"/>
        <end position="270"/>
    </location>
</feature>
<evidence type="ECO:0000256" key="6">
    <source>
        <dbReference type="SAM" id="MobiDB-lite"/>
    </source>
</evidence>
<dbReference type="Proteomes" id="UP000318720">
    <property type="component" value="Unassembled WGS sequence"/>
</dbReference>
<dbReference type="SMART" id="SM00220">
    <property type="entry name" value="S_TKc"/>
    <property type="match status" value="1"/>
</dbReference>
<evidence type="ECO:0000256" key="1">
    <source>
        <dbReference type="ARBA" id="ARBA00012513"/>
    </source>
</evidence>